<dbReference type="PROSITE" id="PS50977">
    <property type="entry name" value="HTH_TETR_2"/>
    <property type="match status" value="1"/>
</dbReference>
<dbReference type="eggNOG" id="COG1309">
    <property type="taxonomic scope" value="Bacteria"/>
</dbReference>
<dbReference type="SUPFAM" id="SSF46689">
    <property type="entry name" value="Homeodomain-like"/>
    <property type="match status" value="1"/>
</dbReference>
<sequence>MSSASARSTGTSDHLPAGPRRGPRTDAGAARSAILTAARSLFQQMDYQSVSMRAIARTAGVDTSLVSYYFGTKQELYLQTISLPSGPHRIIAEACASSSIDELGETLVRSFLTAWPGQGTADQDDRTAGNSMQGMTQALLQEPDAFHNLHDFYQHMIVEPVAHLLGTRFDEQEAEVRAALAVTHLLGIFITRTIVGLDALRHLPDDELIAREAPTLQTILTGSLPSSAPIDDVWKDNPGPANTVPRGRTP</sequence>
<dbReference type="GO" id="GO:0000976">
    <property type="term" value="F:transcription cis-regulatory region binding"/>
    <property type="evidence" value="ECO:0007669"/>
    <property type="project" value="TreeGrafter"/>
</dbReference>
<feature type="region of interest" description="Disordered" evidence="3">
    <location>
        <begin position="1"/>
        <end position="29"/>
    </location>
</feature>
<dbReference type="SUPFAM" id="SSF48498">
    <property type="entry name" value="Tetracyclin repressor-like, C-terminal domain"/>
    <property type="match status" value="1"/>
</dbReference>
<dbReference type="Gene3D" id="1.10.357.10">
    <property type="entry name" value="Tetracycline Repressor, domain 2"/>
    <property type="match status" value="1"/>
</dbReference>
<dbReference type="InterPro" id="IPR001647">
    <property type="entry name" value="HTH_TetR"/>
</dbReference>
<evidence type="ECO:0000256" key="1">
    <source>
        <dbReference type="ARBA" id="ARBA00023125"/>
    </source>
</evidence>
<evidence type="ECO:0000313" key="6">
    <source>
        <dbReference type="Proteomes" id="UP000215332"/>
    </source>
</evidence>
<protein>
    <submittedName>
        <fullName evidence="5">Transcriptional regulator BetI</fullName>
    </submittedName>
</protein>
<feature type="region of interest" description="Disordered" evidence="3">
    <location>
        <begin position="230"/>
        <end position="250"/>
    </location>
</feature>
<evidence type="ECO:0000313" key="5">
    <source>
        <dbReference type="EMBL" id="SNV36255.1"/>
    </source>
</evidence>
<dbReference type="Pfam" id="PF00440">
    <property type="entry name" value="TetR_N"/>
    <property type="match status" value="1"/>
</dbReference>
<dbReference type="Pfam" id="PF17920">
    <property type="entry name" value="TetR_C_16"/>
    <property type="match status" value="1"/>
</dbReference>
<accession>A0A239WNP3</accession>
<dbReference type="InterPro" id="IPR036271">
    <property type="entry name" value="Tet_transcr_reg_TetR-rel_C_sf"/>
</dbReference>
<dbReference type="EMBL" id="LT906441">
    <property type="protein sequence ID" value="SNV36255.1"/>
    <property type="molecule type" value="Genomic_DNA"/>
</dbReference>
<evidence type="ECO:0000256" key="3">
    <source>
        <dbReference type="SAM" id="MobiDB-lite"/>
    </source>
</evidence>
<organism evidence="5 6">
    <name type="scientific">Cutibacterium granulosum</name>
    <dbReference type="NCBI Taxonomy" id="33011"/>
    <lineage>
        <taxon>Bacteria</taxon>
        <taxon>Bacillati</taxon>
        <taxon>Actinomycetota</taxon>
        <taxon>Actinomycetes</taxon>
        <taxon>Propionibacteriales</taxon>
        <taxon>Propionibacteriaceae</taxon>
        <taxon>Cutibacterium</taxon>
    </lineage>
</organism>
<dbReference type="AlphaFoldDB" id="A0A239WNP3"/>
<dbReference type="GO" id="GO:0003700">
    <property type="term" value="F:DNA-binding transcription factor activity"/>
    <property type="evidence" value="ECO:0007669"/>
    <property type="project" value="TreeGrafter"/>
</dbReference>
<dbReference type="InterPro" id="IPR050109">
    <property type="entry name" value="HTH-type_TetR-like_transc_reg"/>
</dbReference>
<dbReference type="PRINTS" id="PR00455">
    <property type="entry name" value="HTHTETR"/>
</dbReference>
<dbReference type="PANTHER" id="PTHR30055">
    <property type="entry name" value="HTH-TYPE TRANSCRIPTIONAL REGULATOR RUTR"/>
    <property type="match status" value="1"/>
</dbReference>
<dbReference type="KEGG" id="cgrn:4412665_01338"/>
<dbReference type="RefSeq" id="WP_065860665.1">
    <property type="nucleotide sequence ID" value="NZ_LT906441.1"/>
</dbReference>
<name>A0A239WNP3_9ACTN</name>
<dbReference type="Gene3D" id="1.10.10.60">
    <property type="entry name" value="Homeodomain-like"/>
    <property type="match status" value="1"/>
</dbReference>
<gene>
    <name evidence="5" type="ORF">SAMEA4412665_01338</name>
</gene>
<dbReference type="PANTHER" id="PTHR30055:SF235">
    <property type="entry name" value="TRANSCRIPTIONAL REGULATORY PROTEIN"/>
    <property type="match status" value="1"/>
</dbReference>
<dbReference type="InterPro" id="IPR009057">
    <property type="entry name" value="Homeodomain-like_sf"/>
</dbReference>
<feature type="compositionally biased region" description="Polar residues" evidence="3">
    <location>
        <begin position="1"/>
        <end position="12"/>
    </location>
</feature>
<dbReference type="Proteomes" id="UP000215332">
    <property type="component" value="Chromosome 1"/>
</dbReference>
<keyword evidence="1 2" id="KW-0238">DNA-binding</keyword>
<evidence type="ECO:0000256" key="2">
    <source>
        <dbReference type="PROSITE-ProRule" id="PRU00335"/>
    </source>
</evidence>
<dbReference type="InterPro" id="IPR041678">
    <property type="entry name" value="TetR_C_16"/>
</dbReference>
<evidence type="ECO:0000259" key="4">
    <source>
        <dbReference type="PROSITE" id="PS50977"/>
    </source>
</evidence>
<proteinExistence type="predicted"/>
<reference evidence="5 6" key="1">
    <citation type="submission" date="2017-06" db="EMBL/GenBank/DDBJ databases">
        <authorList>
            <consortium name="Pathogen Informatics"/>
        </authorList>
    </citation>
    <scope>NUCLEOTIDE SEQUENCE [LARGE SCALE GENOMIC DNA]</scope>
    <source>
        <strain evidence="5 6">NCTC11865</strain>
    </source>
</reference>
<feature type="DNA-binding region" description="H-T-H motif" evidence="2">
    <location>
        <begin position="51"/>
        <end position="70"/>
    </location>
</feature>
<feature type="domain" description="HTH tetR-type" evidence="4">
    <location>
        <begin position="28"/>
        <end position="88"/>
    </location>
</feature>